<dbReference type="EMBL" id="KQ241827">
    <property type="protein sequence ID" value="KNC83530.1"/>
    <property type="molecule type" value="Genomic_DNA"/>
</dbReference>
<accession>A0A0L0G376</accession>
<sequence>MDDITSVVQQVLAEHEKLITGIQDNGLSNINVADMGSTPTDNVEAMVKAVRTATDASNKDIQSVTSRLSRANTLLAKPIIPST</sequence>
<dbReference type="Proteomes" id="UP000054560">
    <property type="component" value="Unassembled WGS sequence"/>
</dbReference>
<evidence type="ECO:0000313" key="2">
    <source>
        <dbReference type="Proteomes" id="UP000054560"/>
    </source>
</evidence>
<organism evidence="1 2">
    <name type="scientific">Sphaeroforma arctica JP610</name>
    <dbReference type="NCBI Taxonomy" id="667725"/>
    <lineage>
        <taxon>Eukaryota</taxon>
        <taxon>Ichthyosporea</taxon>
        <taxon>Ichthyophonida</taxon>
        <taxon>Sphaeroforma</taxon>
    </lineage>
</organism>
<name>A0A0L0G376_9EUKA</name>
<proteinExistence type="predicted"/>
<dbReference type="RefSeq" id="XP_014157432.1">
    <property type="nucleotide sequence ID" value="XM_014301957.1"/>
</dbReference>
<keyword evidence="2" id="KW-1185">Reference proteome</keyword>
<dbReference type="GeneID" id="25904735"/>
<protein>
    <submittedName>
        <fullName evidence="1">Uncharacterized protein</fullName>
    </submittedName>
</protein>
<dbReference type="AlphaFoldDB" id="A0A0L0G376"/>
<evidence type="ECO:0000313" key="1">
    <source>
        <dbReference type="EMBL" id="KNC83530.1"/>
    </source>
</evidence>
<gene>
    <name evidence="1" type="ORF">SARC_04231</name>
</gene>
<reference evidence="1 2" key="1">
    <citation type="submission" date="2011-02" db="EMBL/GenBank/DDBJ databases">
        <title>The Genome Sequence of Sphaeroforma arctica JP610.</title>
        <authorList>
            <consortium name="The Broad Institute Genome Sequencing Platform"/>
            <person name="Russ C."/>
            <person name="Cuomo C."/>
            <person name="Young S.K."/>
            <person name="Zeng Q."/>
            <person name="Gargeya S."/>
            <person name="Alvarado L."/>
            <person name="Berlin A."/>
            <person name="Chapman S.B."/>
            <person name="Chen Z."/>
            <person name="Freedman E."/>
            <person name="Gellesch M."/>
            <person name="Goldberg J."/>
            <person name="Griggs A."/>
            <person name="Gujja S."/>
            <person name="Heilman E."/>
            <person name="Heiman D."/>
            <person name="Howarth C."/>
            <person name="Mehta T."/>
            <person name="Neiman D."/>
            <person name="Pearson M."/>
            <person name="Roberts A."/>
            <person name="Saif S."/>
            <person name="Shea T."/>
            <person name="Shenoy N."/>
            <person name="Sisk P."/>
            <person name="Stolte C."/>
            <person name="Sykes S."/>
            <person name="White J."/>
            <person name="Yandava C."/>
            <person name="Burger G."/>
            <person name="Gray M.W."/>
            <person name="Holland P.W.H."/>
            <person name="King N."/>
            <person name="Lang F.B.F."/>
            <person name="Roger A.J."/>
            <person name="Ruiz-Trillo I."/>
            <person name="Haas B."/>
            <person name="Nusbaum C."/>
            <person name="Birren B."/>
        </authorList>
    </citation>
    <scope>NUCLEOTIDE SEQUENCE [LARGE SCALE GENOMIC DNA]</scope>
    <source>
        <strain evidence="1 2">JP610</strain>
    </source>
</reference>